<protein>
    <submittedName>
        <fullName evidence="6">DNA-binding transcriptional regulator, LysR family</fullName>
    </submittedName>
</protein>
<keyword evidence="7" id="KW-1185">Reference proteome</keyword>
<dbReference type="AlphaFoldDB" id="A0A1H3CRQ5"/>
<accession>A0A1H3CRQ5</accession>
<dbReference type="GO" id="GO:0006351">
    <property type="term" value="P:DNA-templated transcription"/>
    <property type="evidence" value="ECO:0007669"/>
    <property type="project" value="TreeGrafter"/>
</dbReference>
<dbReference type="InterPro" id="IPR000847">
    <property type="entry name" value="LysR_HTH_N"/>
</dbReference>
<feature type="domain" description="HTH lysR-type" evidence="5">
    <location>
        <begin position="1"/>
        <end position="59"/>
    </location>
</feature>
<dbReference type="RefSeq" id="WP_090411416.1">
    <property type="nucleotide sequence ID" value="NZ_FNOY01000003.1"/>
</dbReference>
<dbReference type="InterPro" id="IPR036388">
    <property type="entry name" value="WH-like_DNA-bd_sf"/>
</dbReference>
<dbReference type="InterPro" id="IPR058163">
    <property type="entry name" value="LysR-type_TF_proteobact-type"/>
</dbReference>
<dbReference type="SUPFAM" id="SSF46785">
    <property type="entry name" value="Winged helix' DNA-binding domain"/>
    <property type="match status" value="1"/>
</dbReference>
<evidence type="ECO:0000259" key="5">
    <source>
        <dbReference type="PROSITE" id="PS50931"/>
    </source>
</evidence>
<sequence>MQDLNDLYYFVKAVEHGGFAPAGRALGIAKSKLSRRIALLEEQLGVRLIQRSTRHFLMTEVGHRYFEHCRAMLIEAEAARETIELLRSEPRGIIRLTCPVGLLHFHVGQMLADFMHEYPHVVVYLEATNRRIDVLAEGVDIALRVRPLPLEDSDLVVRVLSDRGQCLVASPDLVTRMGGLPAQPDDLRHWPGLSRATPQEQHVWVLQHIAGQTQNIRFTPRYVTTDMVALKTAAMAGAGVVQLPLLMLSEQLKAGSLLSVLPEWAPRRELIHLVYPSRRGMIPAVRVLIDFMATRYASMEED</sequence>
<dbReference type="PANTHER" id="PTHR30537:SF31">
    <property type="entry name" value="TRANSCRIPTIONAL REGULATOR, LYSR FAMILY"/>
    <property type="match status" value="1"/>
</dbReference>
<evidence type="ECO:0000313" key="7">
    <source>
        <dbReference type="Proteomes" id="UP000198640"/>
    </source>
</evidence>
<dbReference type="Pfam" id="PF00126">
    <property type="entry name" value="HTH_1"/>
    <property type="match status" value="1"/>
</dbReference>
<dbReference type="GO" id="GO:0043565">
    <property type="term" value="F:sequence-specific DNA binding"/>
    <property type="evidence" value="ECO:0007669"/>
    <property type="project" value="TreeGrafter"/>
</dbReference>
<keyword evidence="2" id="KW-0805">Transcription regulation</keyword>
<dbReference type="EMBL" id="FNOY01000003">
    <property type="protein sequence ID" value="SDX56827.1"/>
    <property type="molecule type" value="Genomic_DNA"/>
</dbReference>
<dbReference type="InterPro" id="IPR005119">
    <property type="entry name" value="LysR_subst-bd"/>
</dbReference>
<dbReference type="FunFam" id="1.10.10.10:FF:000001">
    <property type="entry name" value="LysR family transcriptional regulator"/>
    <property type="match status" value="1"/>
</dbReference>
<dbReference type="STRING" id="44576.SAMN05421881_100397"/>
<reference evidence="6 7" key="1">
    <citation type="submission" date="2016-10" db="EMBL/GenBank/DDBJ databases">
        <authorList>
            <person name="de Groot N.N."/>
        </authorList>
    </citation>
    <scope>NUCLEOTIDE SEQUENCE [LARGE SCALE GENOMIC DNA]</scope>
    <source>
        <strain evidence="6 7">Nm1</strain>
    </source>
</reference>
<keyword evidence="4" id="KW-0804">Transcription</keyword>
<evidence type="ECO:0000256" key="1">
    <source>
        <dbReference type="ARBA" id="ARBA00009437"/>
    </source>
</evidence>
<dbReference type="PANTHER" id="PTHR30537">
    <property type="entry name" value="HTH-TYPE TRANSCRIPTIONAL REGULATOR"/>
    <property type="match status" value="1"/>
</dbReference>
<keyword evidence="3 6" id="KW-0238">DNA-binding</keyword>
<evidence type="ECO:0000256" key="2">
    <source>
        <dbReference type="ARBA" id="ARBA00023015"/>
    </source>
</evidence>
<evidence type="ECO:0000256" key="3">
    <source>
        <dbReference type="ARBA" id="ARBA00023125"/>
    </source>
</evidence>
<dbReference type="SUPFAM" id="SSF53850">
    <property type="entry name" value="Periplasmic binding protein-like II"/>
    <property type="match status" value="1"/>
</dbReference>
<dbReference type="NCBIfam" id="NF011573">
    <property type="entry name" value="PRK14997.1"/>
    <property type="match status" value="1"/>
</dbReference>
<name>A0A1H3CRQ5_9PROT</name>
<dbReference type="Pfam" id="PF03466">
    <property type="entry name" value="LysR_substrate"/>
    <property type="match status" value="1"/>
</dbReference>
<dbReference type="Gene3D" id="1.10.10.10">
    <property type="entry name" value="Winged helix-like DNA-binding domain superfamily/Winged helix DNA-binding domain"/>
    <property type="match status" value="1"/>
</dbReference>
<evidence type="ECO:0000313" key="6">
    <source>
        <dbReference type="EMBL" id="SDX56827.1"/>
    </source>
</evidence>
<dbReference type="GO" id="GO:0003700">
    <property type="term" value="F:DNA-binding transcription factor activity"/>
    <property type="evidence" value="ECO:0007669"/>
    <property type="project" value="InterPro"/>
</dbReference>
<dbReference type="PROSITE" id="PS50931">
    <property type="entry name" value="HTH_LYSR"/>
    <property type="match status" value="1"/>
</dbReference>
<evidence type="ECO:0000256" key="4">
    <source>
        <dbReference type="ARBA" id="ARBA00023163"/>
    </source>
</evidence>
<dbReference type="Gene3D" id="3.40.190.290">
    <property type="match status" value="1"/>
</dbReference>
<dbReference type="InterPro" id="IPR036390">
    <property type="entry name" value="WH_DNA-bd_sf"/>
</dbReference>
<proteinExistence type="inferred from homology"/>
<dbReference type="OrthoDB" id="5671700at2"/>
<comment type="similarity">
    <text evidence="1">Belongs to the LysR transcriptional regulatory family.</text>
</comment>
<organism evidence="6 7">
    <name type="scientific">Nitrosomonas halophila</name>
    <dbReference type="NCBI Taxonomy" id="44576"/>
    <lineage>
        <taxon>Bacteria</taxon>
        <taxon>Pseudomonadati</taxon>
        <taxon>Pseudomonadota</taxon>
        <taxon>Betaproteobacteria</taxon>
        <taxon>Nitrosomonadales</taxon>
        <taxon>Nitrosomonadaceae</taxon>
        <taxon>Nitrosomonas</taxon>
    </lineage>
</organism>
<dbReference type="Proteomes" id="UP000198640">
    <property type="component" value="Unassembled WGS sequence"/>
</dbReference>
<gene>
    <name evidence="6" type="ORF">SAMN05421881_100397</name>
</gene>
<dbReference type="CDD" id="cd08473">
    <property type="entry name" value="PBP2_CrgA_like_4"/>
    <property type="match status" value="1"/>
</dbReference>